<dbReference type="InterPro" id="IPR011990">
    <property type="entry name" value="TPR-like_helical_dom_sf"/>
</dbReference>
<feature type="compositionally biased region" description="Polar residues" evidence="3">
    <location>
        <begin position="1"/>
        <end position="10"/>
    </location>
</feature>
<evidence type="ECO:0000256" key="3">
    <source>
        <dbReference type="SAM" id="MobiDB-lite"/>
    </source>
</evidence>
<dbReference type="InterPro" id="IPR036338">
    <property type="entry name" value="Aha1"/>
</dbReference>
<dbReference type="SMART" id="SM00028">
    <property type="entry name" value="TPR"/>
    <property type="match status" value="3"/>
</dbReference>
<evidence type="ECO:0000313" key="6">
    <source>
        <dbReference type="Proteomes" id="UP001295423"/>
    </source>
</evidence>
<proteinExistence type="inferred from homology"/>
<dbReference type="Pfam" id="PF09229">
    <property type="entry name" value="Aha1_N"/>
    <property type="match status" value="1"/>
</dbReference>
<dbReference type="SUPFAM" id="SSF48452">
    <property type="entry name" value="TPR-like"/>
    <property type="match status" value="1"/>
</dbReference>
<gene>
    <name evidence="5" type="ORF">CYCCA115_LOCUS16581</name>
</gene>
<keyword evidence="2" id="KW-0802">TPR repeat</keyword>
<dbReference type="PANTHER" id="PTHR13009">
    <property type="entry name" value="HEAT SHOCK PROTEIN 90 HSP90 CO-CHAPERONE AHA-1"/>
    <property type="match status" value="1"/>
</dbReference>
<comment type="similarity">
    <text evidence="1">Belongs to the AHA1 family.</text>
</comment>
<dbReference type="SUPFAM" id="SSF103111">
    <property type="entry name" value="Activator of Hsp90 ATPase, Aha1"/>
    <property type="match status" value="1"/>
</dbReference>
<evidence type="ECO:0000256" key="2">
    <source>
        <dbReference type="PROSITE-ProRule" id="PRU00339"/>
    </source>
</evidence>
<keyword evidence="6" id="KW-1185">Reference proteome</keyword>
<dbReference type="InterPro" id="IPR015310">
    <property type="entry name" value="AHSA1-like_N"/>
</dbReference>
<name>A0AAD2JJR2_9STRA</name>
<protein>
    <recommendedName>
        <fullName evidence="4">Activator of Hsp90 ATPase AHSA1-like N-terminal domain-containing protein</fullName>
    </recommendedName>
</protein>
<evidence type="ECO:0000313" key="5">
    <source>
        <dbReference type="EMBL" id="CAJ1957170.1"/>
    </source>
</evidence>
<evidence type="ECO:0000256" key="1">
    <source>
        <dbReference type="ARBA" id="ARBA00006817"/>
    </source>
</evidence>
<dbReference type="Pfam" id="PF13181">
    <property type="entry name" value="TPR_8"/>
    <property type="match status" value="2"/>
</dbReference>
<reference evidence="5" key="1">
    <citation type="submission" date="2023-08" db="EMBL/GenBank/DDBJ databases">
        <authorList>
            <person name="Audoor S."/>
            <person name="Bilcke G."/>
        </authorList>
    </citation>
    <scope>NUCLEOTIDE SEQUENCE</scope>
</reference>
<evidence type="ECO:0000259" key="4">
    <source>
        <dbReference type="SMART" id="SM01000"/>
    </source>
</evidence>
<dbReference type="PROSITE" id="PS50005">
    <property type="entry name" value="TPR"/>
    <property type="match status" value="1"/>
</dbReference>
<dbReference type="Proteomes" id="UP001295423">
    <property type="component" value="Unassembled WGS sequence"/>
</dbReference>
<organism evidence="5 6">
    <name type="scientific">Cylindrotheca closterium</name>
    <dbReference type="NCBI Taxonomy" id="2856"/>
    <lineage>
        <taxon>Eukaryota</taxon>
        <taxon>Sar</taxon>
        <taxon>Stramenopiles</taxon>
        <taxon>Ochrophyta</taxon>
        <taxon>Bacillariophyta</taxon>
        <taxon>Bacillariophyceae</taxon>
        <taxon>Bacillariophycidae</taxon>
        <taxon>Bacillariales</taxon>
        <taxon>Bacillariaceae</taxon>
        <taxon>Cylindrotheca</taxon>
    </lineage>
</organism>
<feature type="region of interest" description="Disordered" evidence="3">
    <location>
        <begin position="163"/>
        <end position="215"/>
    </location>
</feature>
<sequence>MMNSAMMQQSPHRDVLEATPDTDDSKARLVEELQSRGRAAVGAKSWMDAKLLYEKALTVASAEKLAVLESNLSLVHKNMGSFEDARKAAERATDADPKFVKGWWRLGQALQSLHRSEEALVALKKAKVLDPANKALIKECQKMATKVEEDKKLMEEAAAAAAAAAANGESTTTTATTDTSKTTATTNSAPAPAAKPKPVAETKPSSTKTEGDDGIFTKSDAVRGYKIVNGKKTSYFHNELSEEAKNLIGDIAPKKIDASTAEAVAAPAPAGASAWNKAGTWEEKDRTKWAEESLKKMLMETTYSLPASSPAPDAKVTVSKIKKLDGHASVARARGKTRYIYEFLLKLEWELKGADGLECSGNFAIPDIDGTIELGEGYEIHEFVIDSVSDNNIRPLIDRFVHRGGFHEALNESIDNWVRLFKKEHEM</sequence>
<dbReference type="EMBL" id="CAKOGP040001936">
    <property type="protein sequence ID" value="CAJ1957170.1"/>
    <property type="molecule type" value="Genomic_DNA"/>
</dbReference>
<dbReference type="GO" id="GO:0001671">
    <property type="term" value="F:ATPase activator activity"/>
    <property type="evidence" value="ECO:0007669"/>
    <property type="project" value="InterPro"/>
</dbReference>
<dbReference type="InterPro" id="IPR019734">
    <property type="entry name" value="TPR_rpt"/>
</dbReference>
<dbReference type="Gene3D" id="3.15.10.20">
    <property type="entry name" value="Activator of Hsp90 ATPase Aha1, N-terminal domain"/>
    <property type="match status" value="1"/>
</dbReference>
<dbReference type="SMART" id="SM01000">
    <property type="entry name" value="Aha1_N"/>
    <property type="match status" value="1"/>
</dbReference>
<feature type="domain" description="Activator of Hsp90 ATPase AHSA1-like N-terminal" evidence="4">
    <location>
        <begin position="283"/>
        <end position="427"/>
    </location>
</feature>
<feature type="region of interest" description="Disordered" evidence="3">
    <location>
        <begin position="1"/>
        <end position="23"/>
    </location>
</feature>
<feature type="repeat" description="TPR" evidence="2">
    <location>
        <begin position="100"/>
        <end position="133"/>
    </location>
</feature>
<dbReference type="AlphaFoldDB" id="A0AAD2JJR2"/>
<comment type="caution">
    <text evidence="5">The sequence shown here is derived from an EMBL/GenBank/DDBJ whole genome shotgun (WGS) entry which is preliminary data.</text>
</comment>
<accession>A0AAD2JJR2</accession>
<dbReference type="GO" id="GO:0051087">
    <property type="term" value="F:protein-folding chaperone binding"/>
    <property type="evidence" value="ECO:0007669"/>
    <property type="project" value="InterPro"/>
</dbReference>
<feature type="compositionally biased region" description="Low complexity" evidence="3">
    <location>
        <begin position="163"/>
        <end position="203"/>
    </location>
</feature>
<dbReference type="Gene3D" id="1.25.40.10">
    <property type="entry name" value="Tetratricopeptide repeat domain"/>
    <property type="match status" value="1"/>
</dbReference>